<dbReference type="EMBL" id="JBBCAQ010000017">
    <property type="protein sequence ID" value="KAK7597810.1"/>
    <property type="molecule type" value="Genomic_DNA"/>
</dbReference>
<keyword evidence="2" id="KW-1185">Reference proteome</keyword>
<proteinExistence type="predicted"/>
<sequence length="440" mass="52175">MLCQDYYHAQLYLELDDYTPYGTIPQIIDDPTNSGDPTHTLHVKKLTIGERGLSNEEDIFFECAVRNIQRRKPLHDKYFLSFAFRSGWMYVSLLDEENENNLKLDHYMGISPEYEPTENEREEMEEKYFNIRETIGQLAEESPEYVDLIERKSDILTLTKWQQLILCDSILSSPIYRDKFESTRSQSSKKWLNTSKRITDESQLVKLKKLIKLMTRKHGIKEMMFDYILYVYRGVLLFYSIEQKNQLCQDYFHAQLYPEENYVEKIPETKIDPRVTDDSENSGEPTTHTLQVQNLTIDQNALSNEQDIFFECAVRCIKVQEPWGDEYFLSSAFRSGWMYIGLWDFDNWKEENEFHLKLDHYMGTSPEYVDTRIEELENIYFNIRETIGLIGSRMYLNFMGGGYLPLLPWTMSASMWNLEEGRNAMVVRDDKRKQGKLNEM</sequence>
<name>A0AAN9TXA7_9HEMI</name>
<reference evidence="1 2" key="1">
    <citation type="submission" date="2024-03" db="EMBL/GenBank/DDBJ databases">
        <title>Adaptation during the transition from Ophiocordyceps entomopathogen to insect associate is accompanied by gene loss and intensified selection.</title>
        <authorList>
            <person name="Ward C.M."/>
            <person name="Onetto C.A."/>
            <person name="Borneman A.R."/>
        </authorList>
    </citation>
    <scope>NUCLEOTIDE SEQUENCE [LARGE SCALE GENOMIC DNA]</scope>
    <source>
        <strain evidence="1">AWRI1</strain>
        <tissue evidence="1">Single Adult Female</tissue>
    </source>
</reference>
<protein>
    <submittedName>
        <fullName evidence="1">Uncharacterized protein</fullName>
    </submittedName>
</protein>
<accession>A0AAN9TXA7</accession>
<dbReference type="AlphaFoldDB" id="A0AAN9TXA7"/>
<evidence type="ECO:0000313" key="1">
    <source>
        <dbReference type="EMBL" id="KAK7597810.1"/>
    </source>
</evidence>
<organism evidence="1 2">
    <name type="scientific">Parthenolecanium corni</name>
    <dbReference type="NCBI Taxonomy" id="536013"/>
    <lineage>
        <taxon>Eukaryota</taxon>
        <taxon>Metazoa</taxon>
        <taxon>Ecdysozoa</taxon>
        <taxon>Arthropoda</taxon>
        <taxon>Hexapoda</taxon>
        <taxon>Insecta</taxon>
        <taxon>Pterygota</taxon>
        <taxon>Neoptera</taxon>
        <taxon>Paraneoptera</taxon>
        <taxon>Hemiptera</taxon>
        <taxon>Sternorrhyncha</taxon>
        <taxon>Coccoidea</taxon>
        <taxon>Coccidae</taxon>
        <taxon>Parthenolecanium</taxon>
    </lineage>
</organism>
<comment type="caution">
    <text evidence="1">The sequence shown here is derived from an EMBL/GenBank/DDBJ whole genome shotgun (WGS) entry which is preliminary data.</text>
</comment>
<gene>
    <name evidence="1" type="ORF">V9T40_010035</name>
</gene>
<dbReference type="Proteomes" id="UP001367676">
    <property type="component" value="Unassembled WGS sequence"/>
</dbReference>
<evidence type="ECO:0000313" key="2">
    <source>
        <dbReference type="Proteomes" id="UP001367676"/>
    </source>
</evidence>